<keyword evidence="2" id="KW-1185">Reference proteome</keyword>
<reference evidence="1" key="1">
    <citation type="submission" date="2019-04" db="EMBL/GenBank/DDBJ databases">
        <title>Sequencing of skin fungus with MAO and IRED activity.</title>
        <authorList>
            <person name="Marsaioli A.J."/>
            <person name="Bonatto J.M.C."/>
            <person name="Reis Junior O."/>
        </authorList>
    </citation>
    <scope>NUCLEOTIDE SEQUENCE</scope>
    <source>
        <strain evidence="1">28M1</strain>
    </source>
</reference>
<feature type="non-terminal residue" evidence="1">
    <location>
        <position position="93"/>
    </location>
</feature>
<accession>A0A9P4WI67</accession>
<dbReference type="Proteomes" id="UP000758155">
    <property type="component" value="Unassembled WGS sequence"/>
</dbReference>
<dbReference type="OrthoDB" id="3800750at2759"/>
<dbReference type="EMBL" id="SWKV01000089">
    <property type="protein sequence ID" value="KAF3033004.1"/>
    <property type="molecule type" value="Genomic_DNA"/>
</dbReference>
<evidence type="ECO:0000313" key="2">
    <source>
        <dbReference type="Proteomes" id="UP000758155"/>
    </source>
</evidence>
<proteinExistence type="predicted"/>
<comment type="caution">
    <text evidence="1">The sequence shown here is derived from an EMBL/GenBank/DDBJ whole genome shotgun (WGS) entry which is preliminary data.</text>
</comment>
<protein>
    <submittedName>
        <fullName evidence="1">Uncharacterized protein</fullName>
    </submittedName>
</protein>
<name>A0A9P4WI67_9PLEO</name>
<sequence>MCWPDPIDHERVRIHEDVSDFGRIKPDDPDTRAGFNIAESFEWLQNGNSYIVTAAILYPDDKLGKVIARQDRGRKTRCEIRMPPDENSNVQAA</sequence>
<dbReference type="AlphaFoldDB" id="A0A9P4WI67"/>
<gene>
    <name evidence="1" type="ORF">E8E12_004963</name>
</gene>
<evidence type="ECO:0000313" key="1">
    <source>
        <dbReference type="EMBL" id="KAF3033004.1"/>
    </source>
</evidence>
<organism evidence="1 2">
    <name type="scientific">Didymella heteroderae</name>
    <dbReference type="NCBI Taxonomy" id="1769908"/>
    <lineage>
        <taxon>Eukaryota</taxon>
        <taxon>Fungi</taxon>
        <taxon>Dikarya</taxon>
        <taxon>Ascomycota</taxon>
        <taxon>Pezizomycotina</taxon>
        <taxon>Dothideomycetes</taxon>
        <taxon>Pleosporomycetidae</taxon>
        <taxon>Pleosporales</taxon>
        <taxon>Pleosporineae</taxon>
        <taxon>Didymellaceae</taxon>
        <taxon>Didymella</taxon>
    </lineage>
</organism>